<accession>A0A9Q9AM19</accession>
<evidence type="ECO:0000313" key="1">
    <source>
        <dbReference type="EMBL" id="USW48598.1"/>
    </source>
</evidence>
<protein>
    <submittedName>
        <fullName evidence="1">Uncharacterized protein</fullName>
    </submittedName>
</protein>
<dbReference type="AlphaFoldDB" id="A0A9Q9AM19"/>
<gene>
    <name evidence="1" type="ORF">Slin15195_G019170</name>
</gene>
<organism evidence="1 2">
    <name type="scientific">Septoria linicola</name>
    <dbReference type="NCBI Taxonomy" id="215465"/>
    <lineage>
        <taxon>Eukaryota</taxon>
        <taxon>Fungi</taxon>
        <taxon>Dikarya</taxon>
        <taxon>Ascomycota</taxon>
        <taxon>Pezizomycotina</taxon>
        <taxon>Dothideomycetes</taxon>
        <taxon>Dothideomycetidae</taxon>
        <taxon>Mycosphaerellales</taxon>
        <taxon>Mycosphaerellaceae</taxon>
        <taxon>Septoria</taxon>
    </lineage>
</organism>
<dbReference type="EMBL" id="CP099418">
    <property type="protein sequence ID" value="USW48598.1"/>
    <property type="molecule type" value="Genomic_DNA"/>
</dbReference>
<dbReference type="Proteomes" id="UP001056384">
    <property type="component" value="Chromosome 1"/>
</dbReference>
<sequence>MSRVEFEVGSAVAALVELQSKVFIDDDTMSLGSGASSETDFDPAYDRWTRQAWARH</sequence>
<evidence type="ECO:0000313" key="2">
    <source>
        <dbReference type="Proteomes" id="UP001056384"/>
    </source>
</evidence>
<reference evidence="1" key="1">
    <citation type="submission" date="2022-06" db="EMBL/GenBank/DDBJ databases">
        <title>Complete genome sequences of two strains of the flax pathogen Septoria linicola.</title>
        <authorList>
            <person name="Lapalu N."/>
            <person name="Simon A."/>
            <person name="Demenou B."/>
            <person name="Paumier D."/>
            <person name="Guillot M.-P."/>
            <person name="Gout L."/>
            <person name="Valade R."/>
        </authorList>
    </citation>
    <scope>NUCLEOTIDE SEQUENCE</scope>
    <source>
        <strain evidence="1">SE15195</strain>
    </source>
</reference>
<proteinExistence type="predicted"/>
<keyword evidence="2" id="KW-1185">Reference proteome</keyword>
<name>A0A9Q9AM19_9PEZI</name>